<keyword evidence="2" id="KW-0507">mRNA processing</keyword>
<dbReference type="CDD" id="cd01683">
    <property type="entry name" value="EF2_IV_snRNP"/>
    <property type="match status" value="1"/>
</dbReference>
<dbReference type="FunFam" id="3.30.230.10:FF:000009">
    <property type="entry name" value="116 kDa U5 small nuclear ribonucleoprotein component"/>
    <property type="match status" value="1"/>
</dbReference>
<dbReference type="FunFam" id="3.30.70.240:FF:000004">
    <property type="entry name" value="116 kDa U5 small nuclear ribonucleoprotein"/>
    <property type="match status" value="1"/>
</dbReference>
<dbReference type="PANTHER" id="PTHR42908">
    <property type="entry name" value="TRANSLATION ELONGATION FACTOR-RELATED"/>
    <property type="match status" value="1"/>
</dbReference>
<dbReference type="InterPro" id="IPR004161">
    <property type="entry name" value="EFTu-like_2"/>
</dbReference>
<evidence type="ECO:0000256" key="7">
    <source>
        <dbReference type="SAM" id="MobiDB-lite"/>
    </source>
</evidence>
<dbReference type="GO" id="GO:0000398">
    <property type="term" value="P:mRNA splicing, via spliceosome"/>
    <property type="evidence" value="ECO:0007669"/>
    <property type="project" value="TreeGrafter"/>
</dbReference>
<dbReference type="SUPFAM" id="SSF50447">
    <property type="entry name" value="Translation proteins"/>
    <property type="match status" value="1"/>
</dbReference>
<evidence type="ECO:0000256" key="5">
    <source>
        <dbReference type="ARBA" id="ARBA00023187"/>
    </source>
</evidence>
<dbReference type="GO" id="GO:0003924">
    <property type="term" value="F:GTPase activity"/>
    <property type="evidence" value="ECO:0007669"/>
    <property type="project" value="TreeGrafter"/>
</dbReference>
<dbReference type="GO" id="GO:0046540">
    <property type="term" value="C:U4/U6 x U5 tri-snRNP complex"/>
    <property type="evidence" value="ECO:0007669"/>
    <property type="project" value="TreeGrafter"/>
</dbReference>
<dbReference type="Pfam" id="PF03764">
    <property type="entry name" value="EFG_IV"/>
    <property type="match status" value="1"/>
</dbReference>
<evidence type="ECO:0000256" key="2">
    <source>
        <dbReference type="ARBA" id="ARBA00022664"/>
    </source>
</evidence>
<keyword evidence="11" id="KW-1185">Reference proteome</keyword>
<dbReference type="Gene3D" id="3.30.70.870">
    <property type="entry name" value="Elongation Factor G (Translational Gtpase), domain 3"/>
    <property type="match status" value="1"/>
</dbReference>
<dbReference type="EMBL" id="GG671525">
    <property type="protein sequence ID" value="EER18718.1"/>
    <property type="molecule type" value="Genomic_DNA"/>
</dbReference>
<dbReference type="GO" id="GO:0005829">
    <property type="term" value="C:cytosol"/>
    <property type="evidence" value="ECO:0007669"/>
    <property type="project" value="TreeGrafter"/>
</dbReference>
<dbReference type="Pfam" id="PF00679">
    <property type="entry name" value="EFG_C"/>
    <property type="match status" value="1"/>
</dbReference>
<accession>C5K9Y9</accession>
<evidence type="ECO:0000313" key="11">
    <source>
        <dbReference type="Proteomes" id="UP000007800"/>
    </source>
</evidence>
<evidence type="ECO:0000256" key="6">
    <source>
        <dbReference type="ARBA" id="ARBA00023242"/>
    </source>
</evidence>
<dbReference type="SMART" id="SM00838">
    <property type="entry name" value="EFG_C"/>
    <property type="match status" value="1"/>
</dbReference>
<evidence type="ECO:0000259" key="8">
    <source>
        <dbReference type="SMART" id="SM00838"/>
    </source>
</evidence>
<dbReference type="SUPFAM" id="SSF54211">
    <property type="entry name" value="Ribosomal protein S5 domain 2-like"/>
    <property type="match status" value="1"/>
</dbReference>
<feature type="region of interest" description="Disordered" evidence="7">
    <location>
        <begin position="1"/>
        <end position="51"/>
    </location>
</feature>
<dbReference type="SMART" id="SM00889">
    <property type="entry name" value="EFG_IV"/>
    <property type="match status" value="1"/>
</dbReference>
<dbReference type="Pfam" id="PF16004">
    <property type="entry name" value="EFTUD2"/>
    <property type="match status" value="1"/>
</dbReference>
<dbReference type="AlphaFoldDB" id="C5K9Y9"/>
<feature type="domain" description="Translation elongation factor EFG/EF2" evidence="9">
    <location>
        <begin position="632"/>
        <end position="756"/>
    </location>
</feature>
<dbReference type="InterPro" id="IPR000640">
    <property type="entry name" value="EFG_V-like"/>
</dbReference>
<dbReference type="InterPro" id="IPR014721">
    <property type="entry name" value="Ribsml_uS5_D2-typ_fold_subgr"/>
</dbReference>
<dbReference type="Gene3D" id="3.90.1430.10">
    <property type="entry name" value="Yeast translation eEF2 (G' domain)"/>
    <property type="match status" value="1"/>
</dbReference>
<dbReference type="RefSeq" id="XP_002786922.1">
    <property type="nucleotide sequence ID" value="XM_002786876.1"/>
</dbReference>
<dbReference type="SUPFAM" id="SSF54980">
    <property type="entry name" value="EF-G C-terminal domain-like"/>
    <property type="match status" value="2"/>
</dbReference>
<evidence type="ECO:0000259" key="9">
    <source>
        <dbReference type="SMART" id="SM00889"/>
    </source>
</evidence>
<dbReference type="InterPro" id="IPR009000">
    <property type="entry name" value="Transl_B-barrel_sf"/>
</dbReference>
<dbReference type="InterPro" id="IPR035647">
    <property type="entry name" value="EFG_III/V"/>
</dbReference>
<dbReference type="FunFam" id="3.30.70.870:FF:000002">
    <property type="entry name" value="Translation elongation factor 2"/>
    <property type="match status" value="1"/>
</dbReference>
<dbReference type="InParanoid" id="C5K9Y9"/>
<dbReference type="SUPFAM" id="SSF52540">
    <property type="entry name" value="P-loop containing nucleoside triphosphate hydrolases"/>
    <property type="match status" value="1"/>
</dbReference>
<dbReference type="CDD" id="cd04096">
    <property type="entry name" value="eEF2_snRNP_like_C"/>
    <property type="match status" value="1"/>
</dbReference>
<dbReference type="CDD" id="cd04090">
    <property type="entry name" value="EF2_II_snRNP"/>
    <property type="match status" value="1"/>
</dbReference>
<evidence type="ECO:0000256" key="1">
    <source>
        <dbReference type="ARBA" id="ARBA00004123"/>
    </source>
</evidence>
<keyword evidence="4" id="KW-0342">GTP-binding</keyword>
<dbReference type="Gene3D" id="2.40.30.10">
    <property type="entry name" value="Translation factors"/>
    <property type="match status" value="1"/>
</dbReference>
<feature type="domain" description="Elongation factor EFG" evidence="8">
    <location>
        <begin position="758"/>
        <end position="847"/>
    </location>
</feature>
<dbReference type="InterPro" id="IPR027417">
    <property type="entry name" value="P-loop_NTPase"/>
</dbReference>
<dbReference type="PANTHER" id="PTHR42908:SF6">
    <property type="entry name" value="116 KDA U5 SMALL NUCLEAR RIBONUCLEOPROTEIN COMPONENT"/>
    <property type="match status" value="1"/>
</dbReference>
<keyword evidence="5" id="KW-0508">mRNA splicing</keyword>
<dbReference type="OrthoDB" id="364892at2759"/>
<dbReference type="InterPro" id="IPR020568">
    <property type="entry name" value="Ribosomal_Su5_D2-typ_SF"/>
</dbReference>
<feature type="compositionally biased region" description="Low complexity" evidence="7">
    <location>
        <begin position="29"/>
        <end position="43"/>
    </location>
</feature>
<dbReference type="GO" id="GO:0030623">
    <property type="term" value="F:U5 snRNA binding"/>
    <property type="evidence" value="ECO:0007669"/>
    <property type="project" value="TreeGrafter"/>
</dbReference>
<gene>
    <name evidence="10" type="ORF">Pmar_PMAR018955</name>
</gene>
<keyword evidence="6" id="KW-0539">Nucleus</keyword>
<name>C5K9Y9_PERM5</name>
<dbReference type="FunFam" id="2.40.30.10:FF:000029">
    <property type="entry name" value="116 kDa U5 small nuclear ribonucleoprotein component"/>
    <property type="match status" value="1"/>
</dbReference>
<dbReference type="Gene3D" id="3.30.70.240">
    <property type="match status" value="1"/>
</dbReference>
<dbReference type="GeneID" id="9048945"/>
<dbReference type="GO" id="GO:0005525">
    <property type="term" value="F:GTP binding"/>
    <property type="evidence" value="ECO:0007669"/>
    <property type="project" value="UniProtKB-KW"/>
</dbReference>
<dbReference type="Proteomes" id="UP000007800">
    <property type="component" value="Unassembled WGS sequence"/>
</dbReference>
<dbReference type="Gene3D" id="3.30.230.10">
    <property type="match status" value="1"/>
</dbReference>
<sequence>MSDQPLYDEFGNYIGPDSDVDDASDYESSEYGGEAAAAASQEAVPMDTTEDGAPVEQRIVLAEDKKHYPDADEVYPEAEVVFQDEDTQPLTQPIIAPTKTFDFDKLEKEVPELVYDYHFLAGLMEHPSLIRNVAVVGGLHSGKTLLCDLLVSHTWADRNKKLGNLDKEELNSYIREECELMGLDKDDYVVSPIRGNLAFASGLYQFVFTTYSFAKYYVEANTEAFRTSGADQNNESNGLPAAFGRASQEGGLQPHQVNECARRLARGMWGDVWRDKKTGQFVKSPPKDQGEVQRTFVEFFLVPLYKMIGHTIGEEQESLQVTLGDVGIYLSQKDYYAKSTKSLLKKVLSQFFGGPQPLIDQIVAKLPSPQENAANKISKIYSGNQTSQIADDMRNLRANGELLVHTSKNYHRSDMSGFDLFGRVMSGTLRVGDKVKVLGERYTLDDPEDSKVETIEQLWIYEGRYRVEVSHVPAGNWVLIGGSLDSAVVKTSTIIAADNTDDVEICRPLKFATTGSVKIACEPLNPSELPKMLEGLRKIDRSFPLVQCKVEESGEHVIIGTGELYLDVILHDLRKLYGDIEIKVSDPVVPFCETVIETSQFKCSAESTNKQAKLYMIAEPLEKGIAEAIESGVVTGLTPTKERADIFGKQFGWDKLAARNIWAFGADPIHGTNVILNETLATDAEARNSLNLIRDSVVSGFQWATREGPLCEDNVRNVKFKLLDVVTTNAGGIGLGSGQIIPVARRVAYSSMLMATPRLMEPMMFAEIDCPADCVSAVYTVLSRRRGHVLKDVPRPGTPLFCVYAYIPSIETFGFETDLRTHTSGQAFGTTVFDHWSVVPGDPLDSSIILRPLEPAPQPHLAREFVIKTRRRKGIGEDINAHKYFDDPELVSGLSRVAR</sequence>
<dbReference type="OMA" id="THRMTTF"/>
<dbReference type="InterPro" id="IPR005517">
    <property type="entry name" value="Transl_elong_EFG/EF2_IV"/>
</dbReference>
<dbReference type="Pfam" id="PF03144">
    <property type="entry name" value="GTP_EFTU_D2"/>
    <property type="match status" value="1"/>
</dbReference>
<comment type="subcellular location">
    <subcellularLocation>
        <location evidence="1">Nucleus</location>
    </subcellularLocation>
</comment>
<evidence type="ECO:0000256" key="3">
    <source>
        <dbReference type="ARBA" id="ARBA00022741"/>
    </source>
</evidence>
<dbReference type="InterPro" id="IPR031950">
    <property type="entry name" value="EFTUD2_N"/>
</dbReference>
<evidence type="ECO:0000313" key="10">
    <source>
        <dbReference type="EMBL" id="EER18718.1"/>
    </source>
</evidence>
<keyword evidence="3" id="KW-0547">Nucleotide-binding</keyword>
<dbReference type="FunCoup" id="C5K9Y9">
    <property type="interactions" value="1190"/>
</dbReference>
<dbReference type="GO" id="GO:0071007">
    <property type="term" value="C:U2-type catalytic step 2 spliceosome"/>
    <property type="evidence" value="ECO:0007669"/>
    <property type="project" value="TreeGrafter"/>
</dbReference>
<feature type="compositionally biased region" description="Acidic residues" evidence="7">
    <location>
        <begin position="18"/>
        <end position="28"/>
    </location>
</feature>
<protein>
    <submittedName>
        <fullName evidence="10">Snu114p GTpase, U5 snRNP-specific protein, 116 kDa, putative</fullName>
    </submittedName>
</protein>
<organism evidence="11">
    <name type="scientific">Perkinsus marinus (strain ATCC 50983 / TXsc)</name>
    <dbReference type="NCBI Taxonomy" id="423536"/>
    <lineage>
        <taxon>Eukaryota</taxon>
        <taxon>Sar</taxon>
        <taxon>Alveolata</taxon>
        <taxon>Perkinsozoa</taxon>
        <taxon>Perkinsea</taxon>
        <taxon>Perkinsida</taxon>
        <taxon>Perkinsidae</taxon>
        <taxon>Perkinsus</taxon>
    </lineage>
</organism>
<proteinExistence type="predicted"/>
<reference evidence="10 11" key="1">
    <citation type="submission" date="2008-07" db="EMBL/GenBank/DDBJ databases">
        <authorList>
            <person name="El-Sayed N."/>
            <person name="Caler E."/>
            <person name="Inman J."/>
            <person name="Amedeo P."/>
            <person name="Hass B."/>
            <person name="Wortman J."/>
        </authorList>
    </citation>
    <scope>NUCLEOTIDE SEQUENCE [LARGE SCALE GENOMIC DNA]</scope>
    <source>
        <strain evidence="11">ATCC 50983 / TXsc</strain>
    </source>
</reference>
<evidence type="ECO:0000256" key="4">
    <source>
        <dbReference type="ARBA" id="ARBA00023134"/>
    </source>
</evidence>